<keyword evidence="2" id="KW-1133">Transmembrane helix</keyword>
<accession>A0A1M5WPL4</accession>
<keyword evidence="4" id="KW-0808">Transferase</keyword>
<gene>
    <name evidence="4" type="ORF">SAMN04488109_5883</name>
</gene>
<evidence type="ECO:0000313" key="4">
    <source>
        <dbReference type="EMBL" id="SHH89322.1"/>
    </source>
</evidence>
<protein>
    <submittedName>
        <fullName evidence="4">Histidine kinase</fullName>
    </submittedName>
</protein>
<feature type="domain" description="Signal transduction histidine kinase internal region" evidence="3">
    <location>
        <begin position="180"/>
        <end position="259"/>
    </location>
</feature>
<dbReference type="Gene3D" id="3.30.565.10">
    <property type="entry name" value="Histidine kinase-like ATPase, C-terminal domain"/>
    <property type="match status" value="1"/>
</dbReference>
<dbReference type="RefSeq" id="WP_084138462.1">
    <property type="nucleotide sequence ID" value="NZ_FQWQ01000005.1"/>
</dbReference>
<dbReference type="InterPro" id="IPR036890">
    <property type="entry name" value="HATPase_C_sf"/>
</dbReference>
<dbReference type="Pfam" id="PF06580">
    <property type="entry name" value="His_kinase"/>
    <property type="match status" value="1"/>
</dbReference>
<dbReference type="PANTHER" id="PTHR34220:SF7">
    <property type="entry name" value="SENSOR HISTIDINE KINASE YPDA"/>
    <property type="match status" value="1"/>
</dbReference>
<dbReference type="AlphaFoldDB" id="A0A1M5WPL4"/>
<reference evidence="4 5" key="1">
    <citation type="submission" date="2016-11" db="EMBL/GenBank/DDBJ databases">
        <authorList>
            <person name="Jaros S."/>
            <person name="Januszkiewicz K."/>
            <person name="Wedrychowicz H."/>
        </authorList>
    </citation>
    <scope>NUCLEOTIDE SEQUENCE [LARGE SCALE GENOMIC DNA]</scope>
    <source>
        <strain evidence="4 5">DSM 24574</strain>
    </source>
</reference>
<name>A0A1M5WPL4_9BACT</name>
<proteinExistence type="predicted"/>
<dbReference type="Proteomes" id="UP000184212">
    <property type="component" value="Unassembled WGS sequence"/>
</dbReference>
<evidence type="ECO:0000313" key="5">
    <source>
        <dbReference type="Proteomes" id="UP000184212"/>
    </source>
</evidence>
<dbReference type="GO" id="GO:0016020">
    <property type="term" value="C:membrane"/>
    <property type="evidence" value="ECO:0007669"/>
    <property type="project" value="InterPro"/>
</dbReference>
<keyword evidence="2" id="KW-0812">Transmembrane</keyword>
<dbReference type="PANTHER" id="PTHR34220">
    <property type="entry name" value="SENSOR HISTIDINE KINASE YPDA"/>
    <property type="match status" value="1"/>
</dbReference>
<dbReference type="OrthoDB" id="9792992at2"/>
<evidence type="ECO:0000256" key="1">
    <source>
        <dbReference type="SAM" id="Coils"/>
    </source>
</evidence>
<keyword evidence="1" id="KW-0175">Coiled coil</keyword>
<evidence type="ECO:0000259" key="3">
    <source>
        <dbReference type="Pfam" id="PF06580"/>
    </source>
</evidence>
<dbReference type="STRING" id="947013.SAMN04488109_5883"/>
<sequence>MSPAQKLKEQENLFDVAVSHSLVLRSRLAWHVIFWVSFLLYEGFIWGMVDGKYTERLMISLLELPVKIMATYFTLYVLIDKLLINRRYGSFLLGLIASMAAFGLLFRILSYFIVYPLYYPEGQALPLFFLPKILIYIGTMYALVAIVASFHLLKHWYNHQRTAQVFEQMAQQLEKEKLEAELKLLKSQINPHFLFNTLNNLYALTLNDPAKAPETVHKLSELMSYMLYDSNQAEVPLLKEVQHLQNYIALETMRYTERLDVSLNLYDNLDDINIAPLLILPFVENSFKHGVHNQIAQSWVRVDILLQENTLVVKVENSTGTPPEAAERPFSGIGLQNVKKRLALIYPGRHTLQIHAEAETFLVVMKIELLDAPVRKPTGVNAYPAYT</sequence>
<keyword evidence="5" id="KW-1185">Reference proteome</keyword>
<keyword evidence="2" id="KW-0472">Membrane</keyword>
<dbReference type="InterPro" id="IPR050640">
    <property type="entry name" value="Bact_2-comp_sensor_kinase"/>
</dbReference>
<feature type="coiled-coil region" evidence="1">
    <location>
        <begin position="163"/>
        <end position="190"/>
    </location>
</feature>
<dbReference type="InterPro" id="IPR010559">
    <property type="entry name" value="Sig_transdc_His_kin_internal"/>
</dbReference>
<evidence type="ECO:0000256" key="2">
    <source>
        <dbReference type="SAM" id="Phobius"/>
    </source>
</evidence>
<organism evidence="4 5">
    <name type="scientific">Chryseolinea serpens</name>
    <dbReference type="NCBI Taxonomy" id="947013"/>
    <lineage>
        <taxon>Bacteria</taxon>
        <taxon>Pseudomonadati</taxon>
        <taxon>Bacteroidota</taxon>
        <taxon>Cytophagia</taxon>
        <taxon>Cytophagales</taxon>
        <taxon>Fulvivirgaceae</taxon>
        <taxon>Chryseolinea</taxon>
    </lineage>
</organism>
<dbReference type="EMBL" id="FQWQ01000005">
    <property type="protein sequence ID" value="SHH89322.1"/>
    <property type="molecule type" value="Genomic_DNA"/>
</dbReference>
<keyword evidence="4" id="KW-0418">Kinase</keyword>
<dbReference type="GO" id="GO:0000155">
    <property type="term" value="F:phosphorelay sensor kinase activity"/>
    <property type="evidence" value="ECO:0007669"/>
    <property type="project" value="InterPro"/>
</dbReference>
<feature type="transmembrane region" description="Helical" evidence="2">
    <location>
        <begin position="133"/>
        <end position="153"/>
    </location>
</feature>
<feature type="transmembrane region" description="Helical" evidence="2">
    <location>
        <begin position="91"/>
        <end position="113"/>
    </location>
</feature>
<feature type="transmembrane region" description="Helical" evidence="2">
    <location>
        <begin position="28"/>
        <end position="46"/>
    </location>
</feature>
<feature type="transmembrane region" description="Helical" evidence="2">
    <location>
        <begin position="58"/>
        <end position="79"/>
    </location>
</feature>
<dbReference type="SUPFAM" id="SSF55874">
    <property type="entry name" value="ATPase domain of HSP90 chaperone/DNA topoisomerase II/histidine kinase"/>
    <property type="match status" value="1"/>
</dbReference>